<keyword evidence="2" id="KW-1133">Transmembrane helix</keyword>
<feature type="transmembrane region" description="Helical" evidence="2">
    <location>
        <begin position="36"/>
        <end position="59"/>
    </location>
</feature>
<keyword evidence="2" id="KW-0472">Membrane</keyword>
<protein>
    <submittedName>
        <fullName evidence="3">Uncharacterized protein</fullName>
    </submittedName>
</protein>
<dbReference type="EMBL" id="CP009515">
    <property type="protein sequence ID" value="AKB75979.1"/>
    <property type="molecule type" value="Genomic_DNA"/>
</dbReference>
<dbReference type="Proteomes" id="UP000033072">
    <property type="component" value="Chromosome"/>
</dbReference>
<evidence type="ECO:0000313" key="4">
    <source>
        <dbReference type="Proteomes" id="UP000033072"/>
    </source>
</evidence>
<proteinExistence type="predicted"/>
<evidence type="ECO:0000256" key="1">
    <source>
        <dbReference type="SAM" id="MobiDB-lite"/>
    </source>
</evidence>
<sequence length="63" mass="6982">MMEGMKSQIGDTKVKTRKQDSITGDDRPTGLGSKGYYLDVLFIQFVLLLLLYGVAVFVVPKLS</sequence>
<dbReference type="KEGG" id="mls:MSLAZ_2718"/>
<keyword evidence="2" id="KW-0812">Transmembrane</keyword>
<feature type="compositionally biased region" description="Basic and acidic residues" evidence="1">
    <location>
        <begin position="12"/>
        <end position="27"/>
    </location>
</feature>
<dbReference type="HOGENOM" id="CLU_197991_0_0_2"/>
<accession>A0A0E3S4J5</accession>
<organism evidence="3 4">
    <name type="scientific">Methanosarcina lacustris Z-7289</name>
    <dbReference type="NCBI Taxonomy" id="1434111"/>
    <lineage>
        <taxon>Archaea</taxon>
        <taxon>Methanobacteriati</taxon>
        <taxon>Methanobacteriota</taxon>
        <taxon>Stenosarchaea group</taxon>
        <taxon>Methanomicrobia</taxon>
        <taxon>Methanosarcinales</taxon>
        <taxon>Methanosarcinaceae</taxon>
        <taxon>Methanosarcina</taxon>
    </lineage>
</organism>
<dbReference type="PATRIC" id="fig|1434111.4.peg.3602"/>
<evidence type="ECO:0000313" key="3">
    <source>
        <dbReference type="EMBL" id="AKB75979.1"/>
    </source>
</evidence>
<gene>
    <name evidence="3" type="ORF">MSLAZ_2718</name>
</gene>
<feature type="region of interest" description="Disordered" evidence="1">
    <location>
        <begin position="1"/>
        <end position="27"/>
    </location>
</feature>
<keyword evidence="4" id="KW-1185">Reference proteome</keyword>
<reference evidence="3 4" key="1">
    <citation type="submission" date="2014-07" db="EMBL/GenBank/DDBJ databases">
        <title>Methanogenic archaea and the global carbon cycle.</title>
        <authorList>
            <person name="Henriksen J.R."/>
            <person name="Luke J."/>
            <person name="Reinhart S."/>
            <person name="Benedict M.N."/>
            <person name="Youngblut N.D."/>
            <person name="Metcalf M.E."/>
            <person name="Whitaker R.J."/>
            <person name="Metcalf W.W."/>
        </authorList>
    </citation>
    <scope>NUCLEOTIDE SEQUENCE [LARGE SCALE GENOMIC DNA]</scope>
    <source>
        <strain evidence="3 4">Z-7289</strain>
    </source>
</reference>
<name>A0A0E3S4J5_9EURY</name>
<dbReference type="AlphaFoldDB" id="A0A0E3S4J5"/>
<evidence type="ECO:0000256" key="2">
    <source>
        <dbReference type="SAM" id="Phobius"/>
    </source>
</evidence>